<comment type="caution">
    <text evidence="1">The sequence shown here is derived from an EMBL/GenBank/DDBJ whole genome shotgun (WGS) entry which is preliminary data.</text>
</comment>
<gene>
    <name evidence="1" type="ORF">M8818_007511</name>
</gene>
<dbReference type="Proteomes" id="UP001320706">
    <property type="component" value="Unassembled WGS sequence"/>
</dbReference>
<proteinExistence type="predicted"/>
<sequence>MSWFTRLNPIPSFPSYSGSYQVGTIDVEVPAADLESPSPAPQSAPPTVAFRIFYPCDNQPKPDRPVRWIPQPQRHTVSAFAKFLGAGSLFADVFSLFPHLLYYIRIPAHRNAPLLSAPTQSKRWPVMVFSHGLAGSRNTYSHICGSLSSHGIVVIAMDHRDGSSPIQYIRATSETEAQIVDYEKYPHTPSPEVYEGRDKQLRIRLYELGLAHSALLTVDRGQKLNNLDTNTSHSKKEREDVLAQFKGSLDVHVPGRIAFTGHSFGAATTVQFVKSVFYSTEKPANANDILYSPAPNSELVRQITTRTPVSLLDLWCLPLKSPAQRWLWQKPLPAYMPGGRGGQGIVSVLSEGFFNWRGNFEDTKRTISPPFGYEANEKGPVTEPYFFYPANSQHFSQSDFGILFPYLTSKFLKAMEPERVLKLNTRAITQMLRENDVEVAATTAVDREIDGLEEKDAQDEDRILARDGSIRGWISVDTIGRPAKSDVKVEKDENNAPADKLPAGQQAMEM</sequence>
<evidence type="ECO:0000313" key="2">
    <source>
        <dbReference type="Proteomes" id="UP001320706"/>
    </source>
</evidence>
<keyword evidence="2" id="KW-1185">Reference proteome</keyword>
<protein>
    <submittedName>
        <fullName evidence="1">Uncharacterized protein</fullName>
    </submittedName>
</protein>
<dbReference type="EMBL" id="JAMKPW020000043">
    <property type="protein sequence ID" value="KAK8194322.1"/>
    <property type="molecule type" value="Genomic_DNA"/>
</dbReference>
<organism evidence="1 2">
    <name type="scientific">Zalaria obscura</name>
    <dbReference type="NCBI Taxonomy" id="2024903"/>
    <lineage>
        <taxon>Eukaryota</taxon>
        <taxon>Fungi</taxon>
        <taxon>Dikarya</taxon>
        <taxon>Ascomycota</taxon>
        <taxon>Pezizomycotina</taxon>
        <taxon>Dothideomycetes</taxon>
        <taxon>Dothideomycetidae</taxon>
        <taxon>Dothideales</taxon>
        <taxon>Zalariaceae</taxon>
        <taxon>Zalaria</taxon>
    </lineage>
</organism>
<reference evidence="1" key="1">
    <citation type="submission" date="2024-02" db="EMBL/GenBank/DDBJ databases">
        <title>Metagenome Assembled Genome of Zalaria obscura JY119.</title>
        <authorList>
            <person name="Vighnesh L."/>
            <person name="Jagadeeshwari U."/>
            <person name="Venkata Ramana C."/>
            <person name="Sasikala C."/>
        </authorList>
    </citation>
    <scope>NUCLEOTIDE SEQUENCE</scope>
    <source>
        <strain evidence="1">JY119</strain>
    </source>
</reference>
<accession>A0ACC3S3Z4</accession>
<name>A0ACC3S3Z4_9PEZI</name>
<evidence type="ECO:0000313" key="1">
    <source>
        <dbReference type="EMBL" id="KAK8194322.1"/>
    </source>
</evidence>